<proteinExistence type="predicted"/>
<gene>
    <name evidence="1" type="ORF">JTE90_011990</name>
</gene>
<evidence type="ECO:0000313" key="1">
    <source>
        <dbReference type="EMBL" id="KAG8170800.1"/>
    </source>
</evidence>
<organism evidence="1 2">
    <name type="scientific">Oedothorax gibbosus</name>
    <dbReference type="NCBI Taxonomy" id="931172"/>
    <lineage>
        <taxon>Eukaryota</taxon>
        <taxon>Metazoa</taxon>
        <taxon>Ecdysozoa</taxon>
        <taxon>Arthropoda</taxon>
        <taxon>Chelicerata</taxon>
        <taxon>Arachnida</taxon>
        <taxon>Araneae</taxon>
        <taxon>Araneomorphae</taxon>
        <taxon>Entelegynae</taxon>
        <taxon>Araneoidea</taxon>
        <taxon>Linyphiidae</taxon>
        <taxon>Erigoninae</taxon>
        <taxon>Oedothorax</taxon>
    </lineage>
</organism>
<evidence type="ECO:0008006" key="3">
    <source>
        <dbReference type="Google" id="ProtNLM"/>
    </source>
</evidence>
<dbReference type="AlphaFoldDB" id="A0AAV6TGK8"/>
<reference evidence="1 2" key="1">
    <citation type="journal article" date="2022" name="Nat. Ecol. Evol.">
        <title>A masculinizing supergene underlies an exaggerated male reproductive morph in a spider.</title>
        <authorList>
            <person name="Hendrickx F."/>
            <person name="De Corte Z."/>
            <person name="Sonet G."/>
            <person name="Van Belleghem S.M."/>
            <person name="Kostlbacher S."/>
            <person name="Vangestel C."/>
        </authorList>
    </citation>
    <scope>NUCLEOTIDE SEQUENCE [LARGE SCALE GENOMIC DNA]</scope>
    <source>
        <strain evidence="1">W744_W776</strain>
    </source>
</reference>
<dbReference type="Proteomes" id="UP000827092">
    <property type="component" value="Unassembled WGS sequence"/>
</dbReference>
<protein>
    <recommendedName>
        <fullName evidence="3">Ribosomal protein L2</fullName>
    </recommendedName>
</protein>
<accession>A0AAV6TGK8</accession>
<evidence type="ECO:0000313" key="2">
    <source>
        <dbReference type="Proteomes" id="UP000827092"/>
    </source>
</evidence>
<dbReference type="EMBL" id="JAFNEN010004871">
    <property type="protein sequence ID" value="KAG8170800.1"/>
    <property type="molecule type" value="Genomic_DNA"/>
</dbReference>
<keyword evidence="2" id="KW-1185">Reference proteome</keyword>
<name>A0AAV6TGK8_9ARAC</name>
<sequence length="147" mass="16384">MAVHLGGQLRILGTDRTENYTSSLGFSRANRGHGHRKRRGWLYENKRPYLRIEPIPGTRTLYNEKINLPGSLRRRLPSPVCVPARGPEGPISVSEVGNINPIPFRSAARQTRACVCVSARRSLRNGVLRSLGRLTMSTAVHMETLLS</sequence>
<comment type="caution">
    <text evidence="1">The sequence shown here is derived from an EMBL/GenBank/DDBJ whole genome shotgun (WGS) entry which is preliminary data.</text>
</comment>